<dbReference type="Gene3D" id="3.90.850.10">
    <property type="entry name" value="Fumarylacetoacetase-like, C-terminal domain"/>
    <property type="match status" value="1"/>
</dbReference>
<keyword evidence="2" id="KW-0479">Metal-binding</keyword>
<evidence type="ECO:0000256" key="1">
    <source>
        <dbReference type="ARBA" id="ARBA00010211"/>
    </source>
</evidence>
<evidence type="ECO:0000313" key="5">
    <source>
        <dbReference type="Proteomes" id="UP000697710"/>
    </source>
</evidence>
<reference evidence="4" key="2">
    <citation type="journal article" date="2021" name="Microbiome">
        <title>Successional dynamics and alternative stable states in a saline activated sludge microbial community over 9 years.</title>
        <authorList>
            <person name="Wang Y."/>
            <person name="Ye J."/>
            <person name="Ju F."/>
            <person name="Liu L."/>
            <person name="Boyd J.A."/>
            <person name="Deng Y."/>
            <person name="Parks D.H."/>
            <person name="Jiang X."/>
            <person name="Yin X."/>
            <person name="Woodcroft B.J."/>
            <person name="Tyson G.W."/>
            <person name="Hugenholtz P."/>
            <person name="Polz M.F."/>
            <person name="Zhang T."/>
        </authorList>
    </citation>
    <scope>NUCLEOTIDE SEQUENCE</scope>
    <source>
        <strain evidence="4">HKST-UBA01</strain>
    </source>
</reference>
<dbReference type="AlphaFoldDB" id="A0A956LYP8"/>
<keyword evidence="4" id="KW-0378">Hydrolase</keyword>
<dbReference type="InterPro" id="IPR011234">
    <property type="entry name" value="Fumarylacetoacetase-like_C"/>
</dbReference>
<dbReference type="EMBL" id="JAGQHR010000288">
    <property type="protein sequence ID" value="MCA9728044.1"/>
    <property type="molecule type" value="Genomic_DNA"/>
</dbReference>
<dbReference type="InterPro" id="IPR036663">
    <property type="entry name" value="Fumarylacetoacetase_C_sf"/>
</dbReference>
<sequence>MKLVSFGDPGSERPGVVDRGAQIVDLLAIRSGWPQTWRRILEADLWGEIPAAVAEARERGAVVPLGSVRLGPPIVDPSKIIAVGLNYRAHAVEQGKEPPARPLLFAKAPSCLVGPNDPIHLPDPALEDRVDAEAELCVVIGRRVRGLSESEAESCILGYTVMNDVSGRGAQYSDKQWFRGKSFDTFAPCGPWIVTRDELPDPTGLSLRATWNDRVMQDGRTDDLIFSIPYLIAYASATMTLEPGDLISTGTPSGVGVFREPQVFLQRGDTVRIDLENIGSLINPVV</sequence>
<dbReference type="GO" id="GO:0019752">
    <property type="term" value="P:carboxylic acid metabolic process"/>
    <property type="evidence" value="ECO:0007669"/>
    <property type="project" value="UniProtKB-ARBA"/>
</dbReference>
<organism evidence="4 5">
    <name type="scientific">Eiseniibacteriota bacterium</name>
    <dbReference type="NCBI Taxonomy" id="2212470"/>
    <lineage>
        <taxon>Bacteria</taxon>
        <taxon>Candidatus Eiseniibacteriota</taxon>
    </lineage>
</organism>
<comment type="caution">
    <text evidence="4">The sequence shown here is derived from an EMBL/GenBank/DDBJ whole genome shotgun (WGS) entry which is preliminary data.</text>
</comment>
<dbReference type="InterPro" id="IPR051121">
    <property type="entry name" value="FAH"/>
</dbReference>
<evidence type="ECO:0000313" key="4">
    <source>
        <dbReference type="EMBL" id="MCA9728044.1"/>
    </source>
</evidence>
<dbReference type="SUPFAM" id="SSF56529">
    <property type="entry name" value="FAH"/>
    <property type="match status" value="1"/>
</dbReference>
<proteinExistence type="inferred from homology"/>
<feature type="domain" description="Fumarylacetoacetase-like C-terminal" evidence="3">
    <location>
        <begin position="79"/>
        <end position="286"/>
    </location>
</feature>
<dbReference type="GO" id="GO:0046872">
    <property type="term" value="F:metal ion binding"/>
    <property type="evidence" value="ECO:0007669"/>
    <property type="project" value="UniProtKB-KW"/>
</dbReference>
<dbReference type="PANTHER" id="PTHR42796:SF4">
    <property type="entry name" value="FUMARYLACETOACETATE HYDROLASE DOMAIN-CONTAINING PROTEIN 2A"/>
    <property type="match status" value="1"/>
</dbReference>
<reference evidence="4" key="1">
    <citation type="submission" date="2020-04" db="EMBL/GenBank/DDBJ databases">
        <authorList>
            <person name="Zhang T."/>
        </authorList>
    </citation>
    <scope>NUCLEOTIDE SEQUENCE</scope>
    <source>
        <strain evidence="4">HKST-UBA01</strain>
    </source>
</reference>
<evidence type="ECO:0000256" key="2">
    <source>
        <dbReference type="ARBA" id="ARBA00022723"/>
    </source>
</evidence>
<dbReference type="GO" id="GO:0016853">
    <property type="term" value="F:isomerase activity"/>
    <property type="evidence" value="ECO:0007669"/>
    <property type="project" value="UniProtKB-ARBA"/>
</dbReference>
<dbReference type="Proteomes" id="UP000697710">
    <property type="component" value="Unassembled WGS sequence"/>
</dbReference>
<evidence type="ECO:0000259" key="3">
    <source>
        <dbReference type="Pfam" id="PF01557"/>
    </source>
</evidence>
<dbReference type="FunFam" id="3.90.850.10:FF:000002">
    <property type="entry name" value="2-hydroxyhepta-2,4-diene-1,7-dioate isomerase"/>
    <property type="match status" value="1"/>
</dbReference>
<dbReference type="PANTHER" id="PTHR42796">
    <property type="entry name" value="FUMARYLACETOACETATE HYDROLASE DOMAIN-CONTAINING PROTEIN 2A-RELATED"/>
    <property type="match status" value="1"/>
</dbReference>
<dbReference type="Pfam" id="PF01557">
    <property type="entry name" value="FAA_hydrolase"/>
    <property type="match status" value="1"/>
</dbReference>
<accession>A0A956LYP8</accession>
<gene>
    <name evidence="4" type="ORF">KC729_10205</name>
</gene>
<comment type="similarity">
    <text evidence="1">Belongs to the FAH family.</text>
</comment>
<name>A0A956LYP8_UNCEI</name>
<protein>
    <submittedName>
        <fullName evidence="4">Fumarylacetoacetate hydrolase family protein</fullName>
    </submittedName>
</protein>
<dbReference type="GO" id="GO:0016787">
    <property type="term" value="F:hydrolase activity"/>
    <property type="evidence" value="ECO:0007669"/>
    <property type="project" value="UniProtKB-KW"/>
</dbReference>